<evidence type="ECO:0000256" key="1">
    <source>
        <dbReference type="SAM" id="SignalP"/>
    </source>
</evidence>
<dbReference type="InterPro" id="IPR006311">
    <property type="entry name" value="TAT_signal"/>
</dbReference>
<evidence type="ECO:0000313" key="2">
    <source>
        <dbReference type="EMBL" id="RNL43069.1"/>
    </source>
</evidence>
<dbReference type="PROSITE" id="PS51257">
    <property type="entry name" value="PROKAR_LIPOPROTEIN"/>
    <property type="match status" value="1"/>
</dbReference>
<proteinExistence type="predicted"/>
<evidence type="ECO:0000313" key="3">
    <source>
        <dbReference type="Proteomes" id="UP000278632"/>
    </source>
</evidence>
<feature type="chain" id="PRO_5039612856" evidence="1">
    <location>
        <begin position="20"/>
        <end position="370"/>
    </location>
</feature>
<reference evidence="3" key="1">
    <citation type="submission" date="2018-05" db="EMBL/GenBank/DDBJ databases">
        <title>Genome Sequencing of selected type strains of the family Eggerthellaceae.</title>
        <authorList>
            <person name="Danylec N."/>
            <person name="Stoll D.A."/>
            <person name="Doetsch A."/>
            <person name="Huch M."/>
        </authorList>
    </citation>
    <scope>NUCLEOTIDE SEQUENCE [LARGE SCALE GENOMIC DNA]</scope>
    <source>
        <strain evidence="3">DSM 16106</strain>
    </source>
</reference>
<feature type="signal peptide" evidence="1">
    <location>
        <begin position="1"/>
        <end position="19"/>
    </location>
</feature>
<name>A0A3N0B799_9ACTN</name>
<dbReference type="EMBL" id="QICD01000014">
    <property type="protein sequence ID" value="RNL43069.1"/>
    <property type="molecule type" value="Genomic_DNA"/>
</dbReference>
<dbReference type="InterPro" id="IPR027024">
    <property type="entry name" value="UCP027386_ABC_sbc_TM0202"/>
</dbReference>
<protein>
    <submittedName>
        <fullName evidence="2">Tat pathway signal sequence</fullName>
    </submittedName>
</protein>
<organism evidence="2 3">
    <name type="scientific">Paraeggerthella hongkongensis</name>
    <dbReference type="NCBI Taxonomy" id="230658"/>
    <lineage>
        <taxon>Bacteria</taxon>
        <taxon>Bacillati</taxon>
        <taxon>Actinomycetota</taxon>
        <taxon>Coriobacteriia</taxon>
        <taxon>Eggerthellales</taxon>
        <taxon>Eggerthellaceae</taxon>
        <taxon>Paraeggerthella</taxon>
    </lineage>
</organism>
<dbReference type="AlphaFoldDB" id="A0A3N0B799"/>
<dbReference type="RefSeq" id="WP_123192368.1">
    <property type="nucleotide sequence ID" value="NZ_QICD01000014.1"/>
</dbReference>
<gene>
    <name evidence="2" type="ORF">DMP08_07795</name>
</gene>
<dbReference type="Gene3D" id="3.40.190.10">
    <property type="entry name" value="Periplasmic binding protein-like II"/>
    <property type="match status" value="2"/>
</dbReference>
<dbReference type="Proteomes" id="UP000278632">
    <property type="component" value="Unassembled WGS sequence"/>
</dbReference>
<keyword evidence="1" id="KW-0732">Signal</keyword>
<dbReference type="SUPFAM" id="SSF53850">
    <property type="entry name" value="Periplasmic binding protein-like II"/>
    <property type="match status" value="1"/>
</dbReference>
<accession>A0A3N0B799</accession>
<dbReference type="PROSITE" id="PS51318">
    <property type="entry name" value="TAT"/>
    <property type="match status" value="1"/>
</dbReference>
<comment type="caution">
    <text evidence="2">The sequence shown here is derived from an EMBL/GenBank/DDBJ whole genome shotgun (WGS) entry which is preliminary data.</text>
</comment>
<dbReference type="PIRSF" id="PIRSF027386">
    <property type="entry name" value="UCP027386_ABC_sbc_TM0202"/>
    <property type="match status" value="1"/>
</dbReference>
<sequence length="370" mass="39093">MNLTRRAFCAFASTAVATAAVGLAGCSSGGPDQGDAALGTVDLVAQPESRELMGSPDACTARVGLIMGPPSMGLSQFIVAARAGKTFNDFQFELSGVDYVGLSAAFNQGSYDMCTLPSNIGPILYNNKELKNDYQVISVNNLGVLYGITTDPSVAAVEDLAGRTVYSYGEGGTPEYTIEALLGKMGKAGSFNLEFKSSPFEVLNLLQDEPNCAAILPQPFVSLSKLMVDPLYAPIDITKEWDAAFADTGSQAVTTTTIVNRKFLEEHEQAVIEYLRMAGQSVAWSLENMSAAAALQEELGTFLNNAVALDAMPQISMVSLTGTDMRTALSGFLEELYRSNPDSIGGKVPDDGFYYLPPVGQLDDAGSAGA</sequence>
<dbReference type="OrthoDB" id="9814375at2"/>
<keyword evidence="3" id="KW-1185">Reference proteome</keyword>